<evidence type="ECO:0000256" key="2">
    <source>
        <dbReference type="ARBA" id="ARBA00010655"/>
    </source>
</evidence>
<evidence type="ECO:0000256" key="6">
    <source>
        <dbReference type="ARBA" id="ARBA00022833"/>
    </source>
</evidence>
<dbReference type="AlphaFoldDB" id="A0AAF0Y042"/>
<dbReference type="EMBL" id="CP086714">
    <property type="protein sequence ID" value="WOO77260.1"/>
    <property type="molecule type" value="Genomic_DNA"/>
</dbReference>
<dbReference type="GeneID" id="87804110"/>
<dbReference type="PROSITE" id="PS50865">
    <property type="entry name" value="ZF_MYND_2"/>
    <property type="match status" value="1"/>
</dbReference>
<dbReference type="GO" id="GO:1990304">
    <property type="term" value="C:MUB1-RAD6-UBR2 ubiquitin ligase complex"/>
    <property type="evidence" value="ECO:0007669"/>
    <property type="project" value="TreeGrafter"/>
</dbReference>
<dbReference type="Gene3D" id="6.10.140.2220">
    <property type="match status" value="1"/>
</dbReference>
<comment type="subcellular location">
    <subcellularLocation>
        <location evidence="1">Cytoplasm</location>
    </subcellularLocation>
</comment>
<comment type="similarity">
    <text evidence="2">Belongs to the MUB1/samB family.</text>
</comment>
<feature type="compositionally biased region" description="Basic and acidic residues" evidence="8">
    <location>
        <begin position="820"/>
        <end position="829"/>
    </location>
</feature>
<accession>A0AAF0Y042</accession>
<protein>
    <submittedName>
        <fullName evidence="10">MYND-type zinc finger protein samB</fullName>
    </submittedName>
</protein>
<dbReference type="GO" id="GO:0005737">
    <property type="term" value="C:cytoplasm"/>
    <property type="evidence" value="ECO:0007669"/>
    <property type="project" value="UniProtKB-SubCell"/>
</dbReference>
<feature type="region of interest" description="Disordered" evidence="8">
    <location>
        <begin position="800"/>
        <end position="860"/>
    </location>
</feature>
<dbReference type="GO" id="GO:0007163">
    <property type="term" value="P:establishment or maintenance of cell polarity"/>
    <property type="evidence" value="ECO:0007669"/>
    <property type="project" value="TreeGrafter"/>
</dbReference>
<dbReference type="SUPFAM" id="SSF144232">
    <property type="entry name" value="HIT/MYND zinc finger-like"/>
    <property type="match status" value="1"/>
</dbReference>
<feature type="domain" description="MYND-type" evidence="9">
    <location>
        <begin position="751"/>
        <end position="793"/>
    </location>
</feature>
<name>A0AAF0Y042_9TREE</name>
<keyword evidence="5 7" id="KW-0863">Zinc-finger</keyword>
<feature type="region of interest" description="Disordered" evidence="8">
    <location>
        <begin position="168"/>
        <end position="268"/>
    </location>
</feature>
<dbReference type="PANTHER" id="PTHR47442:SF1">
    <property type="entry name" value="MYND-TYPE ZINC FINGER PROTEIN MUB1"/>
    <property type="match status" value="1"/>
</dbReference>
<evidence type="ECO:0000259" key="9">
    <source>
        <dbReference type="PROSITE" id="PS50865"/>
    </source>
</evidence>
<evidence type="ECO:0000256" key="3">
    <source>
        <dbReference type="ARBA" id="ARBA00022490"/>
    </source>
</evidence>
<evidence type="ECO:0000256" key="4">
    <source>
        <dbReference type="ARBA" id="ARBA00022723"/>
    </source>
</evidence>
<dbReference type="InterPro" id="IPR002893">
    <property type="entry name" value="Znf_MYND"/>
</dbReference>
<feature type="compositionally biased region" description="Gly residues" evidence="8">
    <location>
        <begin position="838"/>
        <end position="847"/>
    </location>
</feature>
<organism evidence="10 11">
    <name type="scientific">Vanrija pseudolonga</name>
    <dbReference type="NCBI Taxonomy" id="143232"/>
    <lineage>
        <taxon>Eukaryota</taxon>
        <taxon>Fungi</taxon>
        <taxon>Dikarya</taxon>
        <taxon>Basidiomycota</taxon>
        <taxon>Agaricomycotina</taxon>
        <taxon>Tremellomycetes</taxon>
        <taxon>Trichosporonales</taxon>
        <taxon>Trichosporonaceae</taxon>
        <taxon>Vanrija</taxon>
    </lineage>
</organism>
<proteinExistence type="inferred from homology"/>
<feature type="compositionally biased region" description="Acidic residues" evidence="8">
    <location>
        <begin position="318"/>
        <end position="334"/>
    </location>
</feature>
<dbReference type="GO" id="GO:0006511">
    <property type="term" value="P:ubiquitin-dependent protein catabolic process"/>
    <property type="evidence" value="ECO:0007669"/>
    <property type="project" value="TreeGrafter"/>
</dbReference>
<dbReference type="Proteomes" id="UP000827549">
    <property type="component" value="Chromosome 1"/>
</dbReference>
<dbReference type="PANTHER" id="PTHR47442">
    <property type="entry name" value="MYND-TYPE ZINC FINGER PROTEIN MUB1"/>
    <property type="match status" value="1"/>
</dbReference>
<keyword evidence="4" id="KW-0479">Metal-binding</keyword>
<feature type="compositionally biased region" description="Low complexity" evidence="8">
    <location>
        <begin position="203"/>
        <end position="218"/>
    </location>
</feature>
<feature type="compositionally biased region" description="Polar residues" evidence="8">
    <location>
        <begin position="351"/>
        <end position="365"/>
    </location>
</feature>
<evidence type="ECO:0000256" key="7">
    <source>
        <dbReference type="PROSITE-ProRule" id="PRU00134"/>
    </source>
</evidence>
<feature type="region of interest" description="Disordered" evidence="8">
    <location>
        <begin position="351"/>
        <end position="411"/>
    </location>
</feature>
<feature type="compositionally biased region" description="Polar residues" evidence="8">
    <location>
        <begin position="960"/>
        <end position="971"/>
    </location>
</feature>
<feature type="compositionally biased region" description="Pro residues" evidence="8">
    <location>
        <begin position="250"/>
        <end position="263"/>
    </location>
</feature>
<dbReference type="InterPro" id="IPR051664">
    <property type="entry name" value="MYND-type_zinc_finger"/>
</dbReference>
<feature type="region of interest" description="Disordered" evidence="8">
    <location>
        <begin position="887"/>
        <end position="983"/>
    </location>
</feature>
<gene>
    <name evidence="10" type="primary">samB</name>
    <name evidence="10" type="ORF">LOC62_01G000852</name>
</gene>
<dbReference type="Pfam" id="PF01753">
    <property type="entry name" value="zf-MYND"/>
    <property type="match status" value="1"/>
</dbReference>
<evidence type="ECO:0000256" key="1">
    <source>
        <dbReference type="ARBA" id="ARBA00004496"/>
    </source>
</evidence>
<dbReference type="RefSeq" id="XP_062623292.1">
    <property type="nucleotide sequence ID" value="XM_062767308.1"/>
</dbReference>
<feature type="region of interest" description="Disordered" evidence="8">
    <location>
        <begin position="318"/>
        <end position="339"/>
    </location>
</feature>
<evidence type="ECO:0000313" key="10">
    <source>
        <dbReference type="EMBL" id="WOO77260.1"/>
    </source>
</evidence>
<sequence length="983" mass="103156">MRESNYTFPPSNRAVISINQMLYDRRALDTNSTLALLNNLCQLTYLTSTSPRIREVLTMDGGLERMLDILRDSCLPREPTMPDLWGLNGPSTARTINVDRAISLRHSLAFQCVVNIGVRGNETIRTRVVQAGALDIVAQILESFLKKSGIAILSSSLGSQAAVDALASGAPLPGVDPRRRRQPGSRHPNSSNSSSNTRDTGGAAASQPQAQAPTTASQNILQAPLAVTQGQANAPQQQATTATRPANGHPVPPPSGPVDPTSPPTARGLGQLVSVASYLSNRLQSRAGTITWNGTGGARTATVQLPVQLPTTTMDTDVDMADGETDAGETDAADTDTGADASMDVEFTDNTETAEAGPSQATTTPRAHLPVLPLQIPRRSPEPAGISQASSAAASLSGDEPPAIPRARSDNSLATTNAVAAVESGRPASGLAARIPQLATDTVSTQSSPVGGVSVHANEHVEGMHIQRGRRGTIVGRPLLVPPRETRRQDESEASDGAPETDLATATLNAGLAAAAANAAMEAAAAVVNQPENAPQPAIVDGLGGITGMVPEDPDPEALAAEQARFDMEAGAPPGQPGAAQTPRVTTDVQLPTANAVDLAVQVPAVPPAQIIIANGAPRGFQDLASYVGVSMLLNPEGTNYSEDNILLALQLLAYLSKYPHVRATFHHPRRPMHRYFDLGGDDSDVQLPQRPAYSETPNIFSLVERFTFRPSPSDPHMFKIPPEIQYWAGVIMRNACRKDDAQGGIRQCAYMSCGRWEVYPREFAKCRRCRKAKYCSKECQSKAWSEGHRFWCSVRAEPEPSADAAGNGTAGGAGGGGNGRRDPPPRRDDDEDVDMSGDGGGRGGGAIQATPRAAPTARQHDAAVVPLGAMGLPQLRLNSQILPDLPTAPVPTSAPAHIQSHAVSPPPAPARETTAPPPSTAPMWTDRQASASASSSSTSAANSPRTSLPAFLKLGRSGGPSSTAEMNNAMSAYRRSDTPPQH</sequence>
<keyword evidence="6" id="KW-0862">Zinc</keyword>
<feature type="compositionally biased region" description="Low complexity" evidence="8">
    <location>
        <begin position="930"/>
        <end position="944"/>
    </location>
</feature>
<feature type="region of interest" description="Disordered" evidence="8">
    <location>
        <begin position="479"/>
        <end position="501"/>
    </location>
</feature>
<dbReference type="GO" id="GO:0008270">
    <property type="term" value="F:zinc ion binding"/>
    <property type="evidence" value="ECO:0007669"/>
    <property type="project" value="UniProtKB-KW"/>
</dbReference>
<feature type="compositionally biased region" description="Low complexity" evidence="8">
    <location>
        <begin position="228"/>
        <end position="247"/>
    </location>
</feature>
<feature type="compositionally biased region" description="Gly residues" evidence="8">
    <location>
        <begin position="809"/>
        <end position="819"/>
    </location>
</feature>
<feature type="compositionally biased region" description="Low complexity" evidence="8">
    <location>
        <begin position="384"/>
        <end position="397"/>
    </location>
</feature>
<keyword evidence="11" id="KW-1185">Reference proteome</keyword>
<reference evidence="10" key="1">
    <citation type="submission" date="2023-10" db="EMBL/GenBank/DDBJ databases">
        <authorList>
            <person name="Noh H."/>
        </authorList>
    </citation>
    <scope>NUCLEOTIDE SEQUENCE</scope>
    <source>
        <strain evidence="10">DUCC4014</strain>
    </source>
</reference>
<keyword evidence="3" id="KW-0963">Cytoplasm</keyword>
<evidence type="ECO:0000256" key="8">
    <source>
        <dbReference type="SAM" id="MobiDB-lite"/>
    </source>
</evidence>
<evidence type="ECO:0000313" key="11">
    <source>
        <dbReference type="Proteomes" id="UP000827549"/>
    </source>
</evidence>
<feature type="compositionally biased region" description="Pro residues" evidence="8">
    <location>
        <begin position="905"/>
        <end position="921"/>
    </location>
</feature>
<evidence type="ECO:0000256" key="5">
    <source>
        <dbReference type="ARBA" id="ARBA00022771"/>
    </source>
</evidence>